<reference evidence="5" key="1">
    <citation type="journal article" date="2020" name="PLoS Negl. Trop. Dis.">
        <title>High-quality nuclear genome for Sarcoptes scabiei-A critical resource for a neglected parasite.</title>
        <authorList>
            <person name="Korhonen P.K."/>
            <person name="Gasser R.B."/>
            <person name="Ma G."/>
            <person name="Wang T."/>
            <person name="Stroehlein A.J."/>
            <person name="Young N.D."/>
            <person name="Ang C.S."/>
            <person name="Fernando D.D."/>
            <person name="Lu H.C."/>
            <person name="Taylor S."/>
            <person name="Reynolds S.L."/>
            <person name="Mofiz E."/>
            <person name="Najaraj S.H."/>
            <person name="Gowda H."/>
            <person name="Madugundu A."/>
            <person name="Renuse S."/>
            <person name="Holt D."/>
            <person name="Pandey A."/>
            <person name="Papenfuss A.T."/>
            <person name="Fischer K."/>
        </authorList>
    </citation>
    <scope>NUCLEOTIDE SEQUENCE [LARGE SCALE GENOMIC DNA]</scope>
</reference>
<evidence type="ECO:0000256" key="2">
    <source>
        <dbReference type="ARBA" id="ARBA00023180"/>
    </source>
</evidence>
<evidence type="ECO:0008006" key="6">
    <source>
        <dbReference type="Google" id="ProtNLM"/>
    </source>
</evidence>
<name>A0A834R5Q1_SARSC</name>
<dbReference type="Pfam" id="PF17064">
    <property type="entry name" value="QVR"/>
    <property type="match status" value="1"/>
</dbReference>
<sequence>MIAEENINCFGKGKLITKANIEMKIMGLKFLVLLVFISLPVSHSFDYVDPYESLSNMTNVFEGTDLGFKASEMDIDNHGERSGFNISCYVCDSSIDIECYEGRDLSQFLQTCKSYEGQSSVGCWRLQHRIAYSVYDDEEDDKRIVRKCAYTKPKRSCIYQGGHASMISHCFCNTTACNHSGKSILSKSNFIFFVLIETILAITYNCMRFY</sequence>
<dbReference type="InterPro" id="IPR031424">
    <property type="entry name" value="QVR-like"/>
</dbReference>
<evidence type="ECO:0000313" key="3">
    <source>
        <dbReference type="EMBL" id="KAF7489457.1"/>
    </source>
</evidence>
<reference evidence="3" key="2">
    <citation type="submission" date="2020-01" db="EMBL/GenBank/DDBJ databases">
        <authorList>
            <person name="Korhonen P.K.K."/>
            <person name="Guangxu M.G."/>
            <person name="Wang T.W."/>
            <person name="Stroehlein A.J.S."/>
            <person name="Young N.D."/>
            <person name="Ang C.-S.A."/>
            <person name="Fernando D.W.F."/>
            <person name="Lu H.L."/>
            <person name="Taylor S.T."/>
            <person name="Ehtesham M.E.M."/>
            <person name="Najaraj S.H.N."/>
            <person name="Harsha G.H.G."/>
            <person name="Madugundu A.M."/>
            <person name="Renuse S.R."/>
            <person name="Holt D.H."/>
            <person name="Pandey A.P."/>
            <person name="Papenfuss A.P."/>
            <person name="Gasser R.B.G."/>
            <person name="Fischer K.F."/>
        </authorList>
    </citation>
    <scope>NUCLEOTIDE SEQUENCE</scope>
    <source>
        <strain evidence="3">SSS_KF_BRIS2020</strain>
    </source>
</reference>
<dbReference type="EnsemblMetazoa" id="SSS_9201s_mrna">
    <property type="protein sequence ID" value="KAF7489457.1"/>
    <property type="gene ID" value="SSS_9201"/>
</dbReference>
<dbReference type="CDD" id="cd00117">
    <property type="entry name" value="TFP"/>
    <property type="match status" value="1"/>
</dbReference>
<dbReference type="OrthoDB" id="6496929at2759"/>
<dbReference type="Proteomes" id="UP000070412">
    <property type="component" value="Unassembled WGS sequence"/>
</dbReference>
<dbReference type="GO" id="GO:0032222">
    <property type="term" value="P:regulation of synaptic transmission, cholinergic"/>
    <property type="evidence" value="ECO:0007669"/>
    <property type="project" value="InterPro"/>
</dbReference>
<dbReference type="GO" id="GO:0030431">
    <property type="term" value="P:sleep"/>
    <property type="evidence" value="ECO:0007669"/>
    <property type="project" value="InterPro"/>
</dbReference>
<protein>
    <recommendedName>
        <fullName evidence="6">Protein sleepless</fullName>
    </recommendedName>
</protein>
<evidence type="ECO:0000313" key="4">
    <source>
        <dbReference type="EnsemblMetazoa" id="KAF7489457.1"/>
    </source>
</evidence>
<evidence type="ECO:0000256" key="1">
    <source>
        <dbReference type="ARBA" id="ARBA00022729"/>
    </source>
</evidence>
<keyword evidence="2" id="KW-0325">Glycoprotein</keyword>
<evidence type="ECO:0000313" key="5">
    <source>
        <dbReference type="Proteomes" id="UP000070412"/>
    </source>
</evidence>
<keyword evidence="5" id="KW-1185">Reference proteome</keyword>
<gene>
    <name evidence="3" type="ORF">SSS_9201</name>
</gene>
<keyword evidence="1" id="KW-0732">Signal</keyword>
<dbReference type="AlphaFoldDB" id="A0A834R5Q1"/>
<dbReference type="EMBL" id="WVUK01000065">
    <property type="protein sequence ID" value="KAF7489457.1"/>
    <property type="molecule type" value="Genomic_DNA"/>
</dbReference>
<reference evidence="4" key="3">
    <citation type="submission" date="2022-06" db="UniProtKB">
        <authorList>
            <consortium name="EnsemblMetazoa"/>
        </authorList>
    </citation>
    <scope>IDENTIFICATION</scope>
</reference>
<proteinExistence type="predicted"/>
<accession>A0A834R5Q1</accession>
<organism evidence="3">
    <name type="scientific">Sarcoptes scabiei</name>
    <name type="common">Itch mite</name>
    <name type="synonym">Acarus scabiei</name>
    <dbReference type="NCBI Taxonomy" id="52283"/>
    <lineage>
        <taxon>Eukaryota</taxon>
        <taxon>Metazoa</taxon>
        <taxon>Ecdysozoa</taxon>
        <taxon>Arthropoda</taxon>
        <taxon>Chelicerata</taxon>
        <taxon>Arachnida</taxon>
        <taxon>Acari</taxon>
        <taxon>Acariformes</taxon>
        <taxon>Sarcoptiformes</taxon>
        <taxon>Astigmata</taxon>
        <taxon>Psoroptidia</taxon>
        <taxon>Sarcoptoidea</taxon>
        <taxon>Sarcoptidae</taxon>
        <taxon>Sarcoptinae</taxon>
        <taxon>Sarcoptes</taxon>
    </lineage>
</organism>